<dbReference type="InterPro" id="IPR013424">
    <property type="entry name" value="Ice-binding_C"/>
</dbReference>
<evidence type="ECO:0000259" key="3">
    <source>
        <dbReference type="Pfam" id="PF07589"/>
    </source>
</evidence>
<name>A0A845HW45_9BURK</name>
<dbReference type="NCBIfam" id="TIGR02595">
    <property type="entry name" value="PEP_CTERM"/>
    <property type="match status" value="1"/>
</dbReference>
<organism evidence="4 5">
    <name type="scientific">Duganella fentianensis</name>
    <dbReference type="NCBI Taxonomy" id="2692177"/>
    <lineage>
        <taxon>Bacteria</taxon>
        <taxon>Pseudomonadati</taxon>
        <taxon>Pseudomonadota</taxon>
        <taxon>Betaproteobacteria</taxon>
        <taxon>Burkholderiales</taxon>
        <taxon>Oxalobacteraceae</taxon>
        <taxon>Telluria group</taxon>
        <taxon>Duganella</taxon>
    </lineage>
</organism>
<comment type="caution">
    <text evidence="4">The sequence shown here is derived from an EMBL/GenBank/DDBJ whole genome shotgun (WGS) entry which is preliminary data.</text>
</comment>
<dbReference type="EMBL" id="WWCL01000002">
    <property type="protein sequence ID" value="MYN45340.1"/>
    <property type="molecule type" value="Genomic_DNA"/>
</dbReference>
<dbReference type="Pfam" id="PF07589">
    <property type="entry name" value="PEP-CTERM"/>
    <property type="match status" value="1"/>
</dbReference>
<evidence type="ECO:0000313" key="5">
    <source>
        <dbReference type="Proteomes" id="UP000444316"/>
    </source>
</evidence>
<accession>A0A845HW45</accession>
<proteinExistence type="predicted"/>
<dbReference type="NCBIfam" id="NF035944">
    <property type="entry name" value="PEPxxWA-CTERM"/>
    <property type="match status" value="1"/>
</dbReference>
<dbReference type="AlphaFoldDB" id="A0A845HW45"/>
<evidence type="ECO:0000256" key="2">
    <source>
        <dbReference type="SAM" id="SignalP"/>
    </source>
</evidence>
<feature type="domain" description="Ice-binding protein C-terminal" evidence="3">
    <location>
        <begin position="174"/>
        <end position="198"/>
    </location>
</feature>
<keyword evidence="2" id="KW-0732">Signal</keyword>
<reference evidence="4" key="1">
    <citation type="submission" date="2019-12" db="EMBL/GenBank/DDBJ databases">
        <title>Novel species isolated from a subtropical stream in China.</title>
        <authorList>
            <person name="Lu H."/>
        </authorList>
    </citation>
    <scope>NUCLEOTIDE SEQUENCE [LARGE SCALE GENOMIC DNA]</scope>
    <source>
        <strain evidence="4">FT93W</strain>
    </source>
</reference>
<feature type="transmembrane region" description="Helical" evidence="1">
    <location>
        <begin position="178"/>
        <end position="195"/>
    </location>
</feature>
<evidence type="ECO:0000313" key="4">
    <source>
        <dbReference type="EMBL" id="MYN45340.1"/>
    </source>
</evidence>
<feature type="signal peptide" evidence="2">
    <location>
        <begin position="1"/>
        <end position="19"/>
    </location>
</feature>
<dbReference type="Proteomes" id="UP000444316">
    <property type="component" value="Unassembled WGS sequence"/>
</dbReference>
<gene>
    <name evidence="4" type="ORF">GTP23_09770</name>
</gene>
<sequence>MKKLLIAVACAGAALSAQAGVVSSLSDGTVLPMAANGAYGIPPQTLADGVIWSSDGERSVFGYTNAFGFNLNGQWQGMPLASPNDGFSKMQLAFDKPVMAVGALFNYGRNYGNATIAAYDASHQLIESLVLQINLPADSVNQGAFYGFRESTASISYFVMSGAYIAATDFTVLAVPEPSTYAMLLGGLGLLGFAARRRRQ</sequence>
<dbReference type="RefSeq" id="WP_161034981.1">
    <property type="nucleotide sequence ID" value="NZ_WWCL01000002.1"/>
</dbReference>
<keyword evidence="1" id="KW-1133">Transmembrane helix</keyword>
<protein>
    <submittedName>
        <fullName evidence="4">PEPxxWA-CTERM sorting domain-containing protein</fullName>
    </submittedName>
</protein>
<evidence type="ECO:0000256" key="1">
    <source>
        <dbReference type="SAM" id="Phobius"/>
    </source>
</evidence>
<keyword evidence="1" id="KW-0472">Membrane</keyword>
<keyword evidence="5" id="KW-1185">Reference proteome</keyword>
<keyword evidence="1" id="KW-0812">Transmembrane</keyword>
<feature type="chain" id="PRO_5032696541" evidence="2">
    <location>
        <begin position="20"/>
        <end position="200"/>
    </location>
</feature>